<evidence type="ECO:0000256" key="1">
    <source>
        <dbReference type="ARBA" id="ARBA00004383"/>
    </source>
</evidence>
<dbReference type="PRINTS" id="PR01374">
    <property type="entry name" value="TONBPROTEIN"/>
</dbReference>
<dbReference type="STRING" id="629741.GCWU000324_00621"/>
<keyword evidence="9" id="KW-0472">Membrane</keyword>
<evidence type="ECO:0000256" key="2">
    <source>
        <dbReference type="ARBA" id="ARBA00006555"/>
    </source>
</evidence>
<evidence type="ECO:0000256" key="4">
    <source>
        <dbReference type="ARBA" id="ARBA00022475"/>
    </source>
</evidence>
<evidence type="ECO:0000313" key="13">
    <source>
        <dbReference type="EMBL" id="EEP68717.1"/>
    </source>
</evidence>
<dbReference type="Gene3D" id="3.30.1150.10">
    <property type="match status" value="1"/>
</dbReference>
<feature type="signal peptide" evidence="11">
    <location>
        <begin position="1"/>
        <end position="21"/>
    </location>
</feature>
<organism evidence="13 14">
    <name type="scientific">Kingella oralis ATCC 51147</name>
    <dbReference type="NCBI Taxonomy" id="629741"/>
    <lineage>
        <taxon>Bacteria</taxon>
        <taxon>Pseudomonadati</taxon>
        <taxon>Pseudomonadota</taxon>
        <taxon>Betaproteobacteria</taxon>
        <taxon>Neisseriales</taxon>
        <taxon>Neisseriaceae</taxon>
        <taxon>Kingella</taxon>
    </lineage>
</organism>
<dbReference type="RefSeq" id="WP_003794154.1">
    <property type="nucleotide sequence ID" value="NZ_GG665871.1"/>
</dbReference>
<keyword evidence="10" id="KW-0735">Signal-anchor</keyword>
<keyword evidence="14" id="KW-1185">Reference proteome</keyword>
<dbReference type="GO" id="GO:0031992">
    <property type="term" value="F:energy transducer activity"/>
    <property type="evidence" value="ECO:0007669"/>
    <property type="project" value="InterPro"/>
</dbReference>
<evidence type="ECO:0000256" key="8">
    <source>
        <dbReference type="ARBA" id="ARBA00022989"/>
    </source>
</evidence>
<keyword evidence="3 10" id="KW-0813">Transport</keyword>
<dbReference type="HOGENOM" id="CLU_1174156_0_0_4"/>
<dbReference type="PANTHER" id="PTHR33446:SF2">
    <property type="entry name" value="PROTEIN TONB"/>
    <property type="match status" value="1"/>
</dbReference>
<dbReference type="GO" id="GO:0030288">
    <property type="term" value="C:outer membrane-bounded periplasmic space"/>
    <property type="evidence" value="ECO:0007669"/>
    <property type="project" value="InterPro"/>
</dbReference>
<keyword evidence="13" id="KW-0675">Receptor</keyword>
<dbReference type="GeneID" id="84907921"/>
<dbReference type="NCBIfam" id="TIGR01352">
    <property type="entry name" value="tonB_Cterm"/>
    <property type="match status" value="1"/>
</dbReference>
<name>C4GIC9_9NEIS</name>
<sequence>MRRLLFCLITSLALIAPSADAKARAAKNAEGRAIKTVMPVYPPLAQENGIEGRVKLRVQVAPNNRIRLVEVAESSGSPLLDEAAVAAVRQYRFQAASRDGKRVATTFFPIFINLNWSDKRAGADSRPALLCPCIKRQPEKHKTAWYSAKRFFYWIDSLSGCLTLHNCLMLPPSPLRSAERSILFSGKSVRLSDDVRSTASSHAPKKGCGVREVRTANLHVEVAFLLLTFLWRSKEK</sequence>
<dbReference type="GO" id="GO:0055085">
    <property type="term" value="P:transmembrane transport"/>
    <property type="evidence" value="ECO:0007669"/>
    <property type="project" value="InterPro"/>
</dbReference>
<feature type="chain" id="PRO_5002938234" description="Protein TonB" evidence="11">
    <location>
        <begin position="22"/>
        <end position="236"/>
    </location>
</feature>
<evidence type="ECO:0000313" key="14">
    <source>
        <dbReference type="Proteomes" id="UP000003009"/>
    </source>
</evidence>
<keyword evidence="5 10" id="KW-0997">Cell inner membrane</keyword>
<keyword evidence="7 10" id="KW-0653">Protein transport</keyword>
<dbReference type="Pfam" id="PF03544">
    <property type="entry name" value="TonB_C"/>
    <property type="match status" value="1"/>
</dbReference>
<evidence type="ECO:0000256" key="11">
    <source>
        <dbReference type="SAM" id="SignalP"/>
    </source>
</evidence>
<dbReference type="GO" id="GO:0098797">
    <property type="term" value="C:plasma membrane protein complex"/>
    <property type="evidence" value="ECO:0007669"/>
    <property type="project" value="TreeGrafter"/>
</dbReference>
<keyword evidence="4 10" id="KW-1003">Cell membrane</keyword>
<accession>C4GIC9</accession>
<comment type="caution">
    <text evidence="13">The sequence shown here is derived from an EMBL/GenBank/DDBJ whole genome shotgun (WGS) entry which is preliminary data.</text>
</comment>
<reference evidence="13" key="1">
    <citation type="submission" date="2009-04" db="EMBL/GenBank/DDBJ databases">
        <authorList>
            <person name="Weinstock G."/>
            <person name="Sodergren E."/>
            <person name="Clifton S."/>
            <person name="Fulton L."/>
            <person name="Fulton B."/>
            <person name="Courtney L."/>
            <person name="Fronick C."/>
            <person name="Harrison M."/>
            <person name="Strong C."/>
            <person name="Farmer C."/>
            <person name="Delahaunty K."/>
            <person name="Markovic C."/>
            <person name="Hall O."/>
            <person name="Minx P."/>
            <person name="Tomlinson C."/>
            <person name="Mitreva M."/>
            <person name="Nelson J."/>
            <person name="Hou S."/>
            <person name="Wollam A."/>
            <person name="Pepin K.H."/>
            <person name="Johnson M."/>
            <person name="Bhonagiri V."/>
            <person name="Nash W.E."/>
            <person name="Warren W."/>
            <person name="Chinwalla A."/>
            <person name="Mardis E.R."/>
            <person name="Wilson R.K."/>
        </authorList>
    </citation>
    <scope>NUCLEOTIDE SEQUENCE [LARGE SCALE GENOMIC DNA]</scope>
    <source>
        <strain evidence="13">ATCC 51147</strain>
    </source>
</reference>
<evidence type="ECO:0000256" key="10">
    <source>
        <dbReference type="RuleBase" id="RU362123"/>
    </source>
</evidence>
<dbReference type="SUPFAM" id="SSF74653">
    <property type="entry name" value="TolA/TonB C-terminal domain"/>
    <property type="match status" value="1"/>
</dbReference>
<evidence type="ECO:0000256" key="3">
    <source>
        <dbReference type="ARBA" id="ARBA00022448"/>
    </source>
</evidence>
<dbReference type="InterPro" id="IPR051045">
    <property type="entry name" value="TonB-dependent_transducer"/>
</dbReference>
<protein>
    <recommendedName>
        <fullName evidence="10">Protein TonB</fullName>
    </recommendedName>
</protein>
<keyword evidence="11" id="KW-0732">Signal</keyword>
<dbReference type="AlphaFoldDB" id="C4GIC9"/>
<dbReference type="Proteomes" id="UP000003009">
    <property type="component" value="Unassembled WGS sequence"/>
</dbReference>
<dbReference type="EMBL" id="ACJW02000002">
    <property type="protein sequence ID" value="EEP68717.1"/>
    <property type="molecule type" value="Genomic_DNA"/>
</dbReference>
<evidence type="ECO:0000256" key="9">
    <source>
        <dbReference type="ARBA" id="ARBA00023136"/>
    </source>
</evidence>
<evidence type="ECO:0000256" key="5">
    <source>
        <dbReference type="ARBA" id="ARBA00022519"/>
    </source>
</evidence>
<feature type="domain" description="TonB C-terminal" evidence="12">
    <location>
        <begin position="26"/>
        <end position="121"/>
    </location>
</feature>
<comment type="function">
    <text evidence="10">Interacts with outer membrane receptor proteins that carry out high-affinity binding and energy dependent uptake into the periplasmic space of specific substrates. It could act to transduce energy from the cytoplasmic membrane to specific energy-requiring processes in the outer membrane, resulting in the release into the periplasm of ligands bound by these outer membrane proteins.</text>
</comment>
<dbReference type="GO" id="GO:0015031">
    <property type="term" value="P:protein transport"/>
    <property type="evidence" value="ECO:0007669"/>
    <property type="project" value="UniProtKB-UniRule"/>
</dbReference>
<dbReference type="InterPro" id="IPR003538">
    <property type="entry name" value="TonB"/>
</dbReference>
<dbReference type="InterPro" id="IPR006260">
    <property type="entry name" value="TonB/TolA_C"/>
</dbReference>
<evidence type="ECO:0000259" key="12">
    <source>
        <dbReference type="PROSITE" id="PS52015"/>
    </source>
</evidence>
<evidence type="ECO:0000256" key="6">
    <source>
        <dbReference type="ARBA" id="ARBA00022692"/>
    </source>
</evidence>
<gene>
    <name evidence="13" type="ORF">GCWU000324_00621</name>
</gene>
<proteinExistence type="inferred from homology"/>
<dbReference type="GO" id="GO:0015891">
    <property type="term" value="P:siderophore transport"/>
    <property type="evidence" value="ECO:0007669"/>
    <property type="project" value="InterPro"/>
</dbReference>
<dbReference type="PANTHER" id="PTHR33446">
    <property type="entry name" value="PROTEIN TONB-RELATED"/>
    <property type="match status" value="1"/>
</dbReference>
<dbReference type="InterPro" id="IPR037682">
    <property type="entry name" value="TonB_C"/>
</dbReference>
<dbReference type="PROSITE" id="PS52015">
    <property type="entry name" value="TONB_CTD"/>
    <property type="match status" value="1"/>
</dbReference>
<evidence type="ECO:0000256" key="7">
    <source>
        <dbReference type="ARBA" id="ARBA00022927"/>
    </source>
</evidence>
<comment type="subcellular location">
    <subcellularLocation>
        <location evidence="1 10">Cell inner membrane</location>
        <topology evidence="1 10">Single-pass membrane protein</topology>
        <orientation evidence="1 10">Periplasmic side</orientation>
    </subcellularLocation>
</comment>
<keyword evidence="8" id="KW-1133">Transmembrane helix</keyword>
<keyword evidence="6" id="KW-0812">Transmembrane</keyword>
<comment type="similarity">
    <text evidence="2 10">Belongs to the TonB family.</text>
</comment>